<feature type="domain" description="RlpA-like protein double-psi beta-barrel" evidence="1">
    <location>
        <begin position="2"/>
        <end position="35"/>
    </location>
</feature>
<dbReference type="InterPro" id="IPR009009">
    <property type="entry name" value="RlpA-like_DPBB"/>
</dbReference>
<dbReference type="AlphaFoldDB" id="B8KRQ1"/>
<dbReference type="CDD" id="cd22268">
    <property type="entry name" value="DPBB_RlpA-like"/>
    <property type="match status" value="1"/>
</dbReference>
<evidence type="ECO:0000259" key="1">
    <source>
        <dbReference type="Pfam" id="PF03330"/>
    </source>
</evidence>
<dbReference type="STRING" id="565045.NOR51B_1937"/>
<reference evidence="3" key="1">
    <citation type="journal article" date="2013" name="BMC Microbiol.">
        <title>Taxonomy and evolution of bacteriochlorophyll a-containing members of the OM60/NOR5 clade of marine gammaproteobacteria: description of Luminiphilus syltensis gen. nov., sp. nov., reclassification of Haliea rubra as Pseudohaliea rubra gen. nov., comb. nov., and emendation of Chromatocurvus halotolerans.</title>
        <authorList>
            <person name="Spring S."/>
            <person name="Riedel T."/>
            <person name="Sproer C."/>
            <person name="Yan S."/>
            <person name="Harder J."/>
            <person name="Fuchs B.M."/>
        </authorList>
    </citation>
    <scope>NUCLEOTIDE SEQUENCE [LARGE SCALE GENOMIC DNA]</scope>
    <source>
        <strain evidence="3">NOR51-B</strain>
    </source>
</reference>
<dbReference type="InterPro" id="IPR036908">
    <property type="entry name" value="RlpA-like_sf"/>
</dbReference>
<gene>
    <name evidence="2" type="ORF">NOR51B_1937</name>
</gene>
<keyword evidence="3" id="KW-1185">Reference proteome</keyword>
<dbReference type="Gene3D" id="2.40.40.10">
    <property type="entry name" value="RlpA-like domain"/>
    <property type="match status" value="1"/>
</dbReference>
<dbReference type="Pfam" id="PF03330">
    <property type="entry name" value="DPBB_1"/>
    <property type="match status" value="1"/>
</dbReference>
<accession>B8KRQ1</accession>
<keyword evidence="2" id="KW-0449">Lipoprotein</keyword>
<dbReference type="HOGENOM" id="CLU_3312305_0_0_6"/>
<sequence>MNDRGPFIDGRIVDLTRAAFSSIADTSKGVVPVTIEAIP</sequence>
<proteinExistence type="predicted"/>
<organism evidence="2 3">
    <name type="scientific">Luminiphilus syltensis NOR5-1B</name>
    <dbReference type="NCBI Taxonomy" id="565045"/>
    <lineage>
        <taxon>Bacteria</taxon>
        <taxon>Pseudomonadati</taxon>
        <taxon>Pseudomonadota</taxon>
        <taxon>Gammaproteobacteria</taxon>
        <taxon>Cellvibrionales</taxon>
        <taxon>Halieaceae</taxon>
        <taxon>Luminiphilus</taxon>
    </lineage>
</organism>
<dbReference type="Proteomes" id="UP000004699">
    <property type="component" value="Unassembled WGS sequence"/>
</dbReference>
<dbReference type="EMBL" id="DS999411">
    <property type="protein sequence ID" value="EED35989.1"/>
    <property type="molecule type" value="Genomic_DNA"/>
</dbReference>
<evidence type="ECO:0000313" key="2">
    <source>
        <dbReference type="EMBL" id="EED35989.1"/>
    </source>
</evidence>
<name>B8KRQ1_9GAMM</name>
<protein>
    <submittedName>
        <fullName evidence="2">Lipoprotein A family protein</fullName>
    </submittedName>
</protein>
<evidence type="ECO:0000313" key="3">
    <source>
        <dbReference type="Proteomes" id="UP000004699"/>
    </source>
</evidence>